<proteinExistence type="predicted"/>
<name>A0AAN6STD7_9PEZI</name>
<comment type="caution">
    <text evidence="2">The sequence shown here is derived from an EMBL/GenBank/DDBJ whole genome shotgun (WGS) entry which is preliminary data.</text>
</comment>
<dbReference type="PANTHER" id="PTHR40619:SF3">
    <property type="entry name" value="FUNGAL STAND N-TERMINAL GOODBYE DOMAIN-CONTAINING PROTEIN"/>
    <property type="match status" value="1"/>
</dbReference>
<dbReference type="PANTHER" id="PTHR40619">
    <property type="entry name" value="FUNGAL STAND N-TERMINAL GOODBYE DOMAIN-CONTAINING PROTEIN"/>
    <property type="match status" value="1"/>
</dbReference>
<protein>
    <submittedName>
        <fullName evidence="2">Uncharacterized protein</fullName>
    </submittedName>
</protein>
<organism evidence="2 3">
    <name type="scientific">Parachaetomium inaequale</name>
    <dbReference type="NCBI Taxonomy" id="2588326"/>
    <lineage>
        <taxon>Eukaryota</taxon>
        <taxon>Fungi</taxon>
        <taxon>Dikarya</taxon>
        <taxon>Ascomycota</taxon>
        <taxon>Pezizomycotina</taxon>
        <taxon>Sordariomycetes</taxon>
        <taxon>Sordariomycetidae</taxon>
        <taxon>Sordariales</taxon>
        <taxon>Chaetomiaceae</taxon>
        <taxon>Parachaetomium</taxon>
    </lineage>
</organism>
<keyword evidence="3" id="KW-1185">Reference proteome</keyword>
<reference evidence="3" key="1">
    <citation type="journal article" date="2023" name="Mol. Phylogenet. Evol.">
        <title>Genome-scale phylogeny and comparative genomics of the fungal order Sordariales.</title>
        <authorList>
            <person name="Hensen N."/>
            <person name="Bonometti L."/>
            <person name="Westerberg I."/>
            <person name="Brannstrom I.O."/>
            <person name="Guillou S."/>
            <person name="Cros-Aarteil S."/>
            <person name="Calhoun S."/>
            <person name="Haridas S."/>
            <person name="Kuo A."/>
            <person name="Mondo S."/>
            <person name="Pangilinan J."/>
            <person name="Riley R."/>
            <person name="LaButti K."/>
            <person name="Andreopoulos B."/>
            <person name="Lipzen A."/>
            <person name="Chen C."/>
            <person name="Yan M."/>
            <person name="Daum C."/>
            <person name="Ng V."/>
            <person name="Clum A."/>
            <person name="Steindorff A."/>
            <person name="Ohm R.A."/>
            <person name="Martin F."/>
            <person name="Silar P."/>
            <person name="Natvig D.O."/>
            <person name="Lalanne C."/>
            <person name="Gautier V."/>
            <person name="Ament-Velasquez S.L."/>
            <person name="Kruys A."/>
            <person name="Hutchinson M.I."/>
            <person name="Powell A.J."/>
            <person name="Barry K."/>
            <person name="Miller A.N."/>
            <person name="Grigoriev I.V."/>
            <person name="Debuchy R."/>
            <person name="Gladieux P."/>
            <person name="Hiltunen Thoren M."/>
            <person name="Johannesson H."/>
        </authorList>
    </citation>
    <scope>NUCLEOTIDE SEQUENCE [LARGE SCALE GENOMIC DNA]</scope>
    <source>
        <strain evidence="3">CBS 284.82</strain>
    </source>
</reference>
<dbReference type="AlphaFoldDB" id="A0AAN6STD7"/>
<evidence type="ECO:0000313" key="3">
    <source>
        <dbReference type="Proteomes" id="UP001303115"/>
    </source>
</evidence>
<evidence type="ECO:0000313" key="2">
    <source>
        <dbReference type="EMBL" id="KAK4041600.1"/>
    </source>
</evidence>
<sequence>MATQTRERETAPSRVDVLVQQSMDWEHPSRAEVAVTGAFITRQGGQIHHGLDGSSQLDVERRRYDRFRPYLQLEEALKVYLPHVLGIRLLESHSAPMWEDLSEKIGSMEKQFKGAKRGLWHSLWHKMGQSQETADAWIAFIPDEYGLSVVKAGLAMVFKLAESSADKRQMIFDTFSTLQDTLILAHPERRSFRTNQKLNGCVDRLYQTVVDSIQDMAVWLVTEEKSTWDKVTSKFKRRHDKAPVSPEEILQKLQDHTKDFHEALEIARDQAIQDTELMSRATGLRTVMIHRQLVATHEDVQITRHNTDELRARINTYTNTVERYGTQVSDRVERFGGKIADRVSHLSVDMGNMNKKMDQHAEARQREHDEHGQHYQSLRDLIINEIGDLKKLSERESRRAAAERNKRIARRETAIQESQEISRTLLLNLLLDRKQMEARIAHLETQLQHPPAQTKPLLTLNRFLQILARPLSSPTPHLPLRTLLQHPTRDLSLALAEQHEPTSTLQSQGQVQSLLTRPAFTTWLNTPLAHSLLLVDAHLDNDSAALQALSVTSAVCATLVTSIMDVFPPDDGDTVVVSFFCGLHCLPSDAWYGPAGMVRSLVMQLVMRLVDMDKDRGEMAPCWGLGFVDSAEYVRALEGHGLQALCQTLHLVLGEFSAGTTVYCVVDGVGRFDVDRLWGDWEFVVGCLGAVVEDGGLGAVVKVLLVNPGRSTLRVRGLDVFEAGTGVVVDLSEMDREPMEISARVVGGRLRRVRTPEVTTAWERGQGSGGDLDGDYYEEEDGYYRYDHLSDR</sequence>
<accession>A0AAN6STD7</accession>
<keyword evidence="1" id="KW-0175">Coiled coil</keyword>
<evidence type="ECO:0000256" key="1">
    <source>
        <dbReference type="SAM" id="Coils"/>
    </source>
</evidence>
<dbReference type="Proteomes" id="UP001303115">
    <property type="component" value="Unassembled WGS sequence"/>
</dbReference>
<gene>
    <name evidence="2" type="ORF">C8A01DRAFT_34324</name>
</gene>
<feature type="coiled-coil region" evidence="1">
    <location>
        <begin position="392"/>
        <end position="446"/>
    </location>
</feature>
<dbReference type="EMBL" id="MU854354">
    <property type="protein sequence ID" value="KAK4041600.1"/>
    <property type="molecule type" value="Genomic_DNA"/>
</dbReference>